<reference evidence="11 12" key="1">
    <citation type="submission" date="2016-10" db="EMBL/GenBank/DDBJ databases">
        <authorList>
            <person name="de Groot N.N."/>
        </authorList>
    </citation>
    <scope>NUCLEOTIDE SEQUENCE [LARGE SCALE GENOMIC DNA]</scope>
    <source>
        <strain evidence="11 12">DSM 6059</strain>
    </source>
</reference>
<evidence type="ECO:0000256" key="5">
    <source>
        <dbReference type="ARBA" id="ARBA00022481"/>
    </source>
</evidence>
<dbReference type="EMBL" id="FOLO01000041">
    <property type="protein sequence ID" value="SFD21278.1"/>
    <property type="molecule type" value="Genomic_DNA"/>
</dbReference>
<dbReference type="STRING" id="1123010.SAMN02745724_03884"/>
<dbReference type="AlphaFoldDB" id="A0A1I1QN45"/>
<comment type="subcellular location">
    <subcellularLocation>
        <location evidence="1">Cell inner membrane</location>
        <topology evidence="1">Single-pass membrane protein</topology>
    </subcellularLocation>
</comment>
<evidence type="ECO:0000256" key="2">
    <source>
        <dbReference type="ARBA" id="ARBA00011084"/>
    </source>
</evidence>
<dbReference type="RefSeq" id="WP_281247177.1">
    <property type="nucleotide sequence ID" value="NZ_FOLO01000041.1"/>
</dbReference>
<accession>A0A1I1QN45</accession>
<dbReference type="SUPFAM" id="SSF54523">
    <property type="entry name" value="Pili subunits"/>
    <property type="match status" value="1"/>
</dbReference>
<evidence type="ECO:0000256" key="3">
    <source>
        <dbReference type="ARBA" id="ARBA00021539"/>
    </source>
</evidence>
<dbReference type="PANTHER" id="PTHR39583">
    <property type="entry name" value="TYPE II SECRETION SYSTEM PROTEIN J-RELATED"/>
    <property type="match status" value="1"/>
</dbReference>
<dbReference type="Gene3D" id="2.10.70.20">
    <property type="entry name" value="gspk-gspi-gspj complex like domains"/>
    <property type="match status" value="1"/>
</dbReference>
<dbReference type="GO" id="GO:0005886">
    <property type="term" value="C:plasma membrane"/>
    <property type="evidence" value="ECO:0007669"/>
    <property type="project" value="UniProtKB-SubCell"/>
</dbReference>
<dbReference type="Proteomes" id="UP000198862">
    <property type="component" value="Unassembled WGS sequence"/>
</dbReference>
<evidence type="ECO:0000313" key="12">
    <source>
        <dbReference type="Proteomes" id="UP000198862"/>
    </source>
</evidence>
<dbReference type="PANTHER" id="PTHR39583:SF2">
    <property type="entry name" value="TYPE II SECRETION SYSTEM PROTEIN J"/>
    <property type="match status" value="1"/>
</dbReference>
<gene>
    <name evidence="11" type="ORF">SAMN02745724_03884</name>
</gene>
<evidence type="ECO:0000256" key="10">
    <source>
        <dbReference type="SAM" id="Phobius"/>
    </source>
</evidence>
<evidence type="ECO:0000256" key="7">
    <source>
        <dbReference type="ARBA" id="ARBA00022692"/>
    </source>
</evidence>
<comment type="similarity">
    <text evidence="2">Belongs to the GSP J family.</text>
</comment>
<protein>
    <recommendedName>
        <fullName evidence="3">Type II secretion system protein J</fullName>
    </recommendedName>
</protein>
<organism evidence="11 12">
    <name type="scientific">Pseudoalteromonas denitrificans DSM 6059</name>
    <dbReference type="NCBI Taxonomy" id="1123010"/>
    <lineage>
        <taxon>Bacteria</taxon>
        <taxon>Pseudomonadati</taxon>
        <taxon>Pseudomonadota</taxon>
        <taxon>Gammaproteobacteria</taxon>
        <taxon>Alteromonadales</taxon>
        <taxon>Pseudoalteromonadaceae</taxon>
        <taxon>Pseudoalteromonas</taxon>
    </lineage>
</organism>
<evidence type="ECO:0000256" key="4">
    <source>
        <dbReference type="ARBA" id="ARBA00022475"/>
    </source>
</evidence>
<keyword evidence="12" id="KW-1185">Reference proteome</keyword>
<dbReference type="InterPro" id="IPR012902">
    <property type="entry name" value="N_methyl_site"/>
</dbReference>
<evidence type="ECO:0000256" key="9">
    <source>
        <dbReference type="ARBA" id="ARBA00023136"/>
    </source>
</evidence>
<dbReference type="GO" id="GO:0015628">
    <property type="term" value="P:protein secretion by the type II secretion system"/>
    <property type="evidence" value="ECO:0007669"/>
    <property type="project" value="InterPro"/>
</dbReference>
<keyword evidence="6" id="KW-0997">Cell inner membrane</keyword>
<dbReference type="InterPro" id="IPR045584">
    <property type="entry name" value="Pilin-like"/>
</dbReference>
<dbReference type="Gene3D" id="3.10.610.10">
    <property type="entry name" value="GSPII I/J protein-like"/>
    <property type="match status" value="1"/>
</dbReference>
<evidence type="ECO:0000256" key="8">
    <source>
        <dbReference type="ARBA" id="ARBA00022989"/>
    </source>
</evidence>
<keyword evidence="5" id="KW-0488">Methylation</keyword>
<feature type="transmembrane region" description="Helical" evidence="10">
    <location>
        <begin position="15"/>
        <end position="33"/>
    </location>
</feature>
<proteinExistence type="inferred from homology"/>
<dbReference type="Pfam" id="PF07963">
    <property type="entry name" value="N_methyl"/>
    <property type="match status" value="1"/>
</dbReference>
<keyword evidence="9 10" id="KW-0472">Membrane</keyword>
<evidence type="ECO:0000313" key="11">
    <source>
        <dbReference type="EMBL" id="SFD21278.1"/>
    </source>
</evidence>
<evidence type="ECO:0000256" key="1">
    <source>
        <dbReference type="ARBA" id="ARBA00004377"/>
    </source>
</evidence>
<keyword evidence="8 10" id="KW-1133">Transmembrane helix</keyword>
<dbReference type="PROSITE" id="PS00409">
    <property type="entry name" value="PROKAR_NTER_METHYL"/>
    <property type="match status" value="1"/>
</dbReference>
<dbReference type="GO" id="GO:0015627">
    <property type="term" value="C:type II protein secretion system complex"/>
    <property type="evidence" value="ECO:0007669"/>
    <property type="project" value="InterPro"/>
</dbReference>
<sequence length="214" mass="24641">MSITLKSHSNQQTGFTLLEVMVALGILGFIVVASHQILNTAIRTNETSEETIAELNELQTAFRLMDQDFSQMVQRMGRNEAGDRVEQYLISGRYLMESQYDGIAFIRDGWRNPASLLPRSELQAIAYRVVDDNLERVYKVFVDSLDDTQPRKHILLKNVEELIFKYRGSKDKWLDKWSQKSLPRAISIEMKLKDMEPITRVFLVPGAGDVRDEK</sequence>
<dbReference type="NCBIfam" id="TIGR02532">
    <property type="entry name" value="IV_pilin_GFxxxE"/>
    <property type="match status" value="1"/>
</dbReference>
<dbReference type="NCBIfam" id="TIGR01711">
    <property type="entry name" value="gspJ"/>
    <property type="match status" value="1"/>
</dbReference>
<dbReference type="Pfam" id="PF11612">
    <property type="entry name" value="T2SSJ"/>
    <property type="match status" value="1"/>
</dbReference>
<name>A0A1I1QN45_9GAMM</name>
<dbReference type="InterPro" id="IPR010055">
    <property type="entry name" value="T2SS_protein-GspJ"/>
</dbReference>
<keyword evidence="4" id="KW-1003">Cell membrane</keyword>
<dbReference type="InterPro" id="IPR051621">
    <property type="entry name" value="T2SS_protein_J"/>
</dbReference>
<evidence type="ECO:0000256" key="6">
    <source>
        <dbReference type="ARBA" id="ARBA00022519"/>
    </source>
</evidence>
<keyword evidence="7 10" id="KW-0812">Transmembrane</keyword>